<keyword evidence="5" id="KW-1185">Reference proteome</keyword>
<organism evidence="3 4">
    <name type="scientific">Xanthomonas campestris pv. phaseoli</name>
    <dbReference type="NCBI Taxonomy" id="317013"/>
    <lineage>
        <taxon>Bacteria</taxon>
        <taxon>Pseudomonadati</taxon>
        <taxon>Pseudomonadota</taxon>
        <taxon>Gammaproteobacteria</taxon>
        <taxon>Lysobacterales</taxon>
        <taxon>Lysobacteraceae</taxon>
        <taxon>Xanthomonas</taxon>
    </lineage>
</organism>
<evidence type="ECO:0000313" key="2">
    <source>
        <dbReference type="EMBL" id="SON78363.1"/>
    </source>
</evidence>
<evidence type="ECO:0000313" key="4">
    <source>
        <dbReference type="Proteomes" id="UP000234166"/>
    </source>
</evidence>
<dbReference type="Proteomes" id="UP000234181">
    <property type="component" value="Unassembled WGS sequence"/>
</dbReference>
<proteinExistence type="predicted"/>
<gene>
    <name evidence="2" type="ORF">XAP6984_250098</name>
    <name evidence="3" type="ORF">XAP7430_200035</name>
</gene>
<evidence type="ECO:0000313" key="5">
    <source>
        <dbReference type="Proteomes" id="UP000234181"/>
    </source>
</evidence>
<feature type="compositionally biased region" description="Basic residues" evidence="1">
    <location>
        <begin position="1"/>
        <end position="13"/>
    </location>
</feature>
<name>A0AB38DY56_XANCH</name>
<dbReference type="EMBL" id="OCYT01000079">
    <property type="protein sequence ID" value="SON78363.1"/>
    <property type="molecule type" value="Genomic_DNA"/>
</dbReference>
<reference evidence="4 5" key="1">
    <citation type="submission" date="2017-10" db="EMBL/GenBank/DDBJ databases">
        <authorList>
            <person name="Regsiter A."/>
            <person name="William W."/>
        </authorList>
    </citation>
    <scope>NUCLEOTIDE SEQUENCE [LARGE SCALE GENOMIC DNA]</scope>
    <source>
        <strain evidence="2 5">CFBP6984</strain>
        <strain evidence="3 4">CFBP7430</strain>
    </source>
</reference>
<protein>
    <submittedName>
        <fullName evidence="3">Uncharacterized protein</fullName>
    </submittedName>
</protein>
<feature type="region of interest" description="Disordered" evidence="1">
    <location>
        <begin position="75"/>
        <end position="98"/>
    </location>
</feature>
<feature type="compositionally biased region" description="Polar residues" evidence="1">
    <location>
        <begin position="81"/>
        <end position="92"/>
    </location>
</feature>
<dbReference type="EMBL" id="OCYS01000073">
    <property type="protein sequence ID" value="SON85308.1"/>
    <property type="molecule type" value="Genomic_DNA"/>
</dbReference>
<comment type="caution">
    <text evidence="3">The sequence shown here is derived from an EMBL/GenBank/DDBJ whole genome shotgun (WGS) entry which is preliminary data.</text>
</comment>
<accession>A0AB38DY56</accession>
<evidence type="ECO:0000313" key="3">
    <source>
        <dbReference type="EMBL" id="SON85308.1"/>
    </source>
</evidence>
<dbReference type="Proteomes" id="UP000234166">
    <property type="component" value="Unassembled WGS sequence"/>
</dbReference>
<sequence>MRCHRRGAHRHHWIRSESPALPGSDADNLRRARGIAAWTPAQGPAYAASGGPRAPSAAHRKTARALAWVTAGAGVGRNCSRHSNATMSTGSKRAAKTQ</sequence>
<dbReference type="AlphaFoldDB" id="A0AB38DY56"/>
<evidence type="ECO:0000256" key="1">
    <source>
        <dbReference type="SAM" id="MobiDB-lite"/>
    </source>
</evidence>
<feature type="region of interest" description="Disordered" evidence="1">
    <location>
        <begin position="1"/>
        <end position="27"/>
    </location>
</feature>